<comment type="subcellular location">
    <subcellularLocation>
        <location evidence="1">Nucleus</location>
    </subcellularLocation>
</comment>
<comment type="similarity">
    <text evidence="2">Belongs to the krueppel C2H2-type zinc-finger protein family.</text>
</comment>
<feature type="domain" description="C2H2-type" evidence="12">
    <location>
        <begin position="263"/>
        <end position="290"/>
    </location>
</feature>
<dbReference type="Gene3D" id="6.10.140.140">
    <property type="match status" value="1"/>
</dbReference>
<proteinExistence type="inferred from homology"/>
<dbReference type="PROSITE" id="PS50805">
    <property type="entry name" value="KRAB"/>
    <property type="match status" value="1"/>
</dbReference>
<sequence length="425" mass="47841">MGTAVPGAPFSPAVSASLRTQSPPAVALLNLRAEIVITFEDVAVYFSRTEWHLLSEAQRRLYLDVMLENFALISSLGCCCGPEDVEAPTEQSISVRISKYKKPKSVLATQNSHPCESCGPVLRDIFLLVDNQETQHSSTLLRCGRCAKPFYFNAQGHQHQEQWDTTKNCILSNVDRVSLTESHNFHMSWKPCTSTQVGKSFLISSGHLRQMATHTMHRANKISKSGMTFQSRKHYSQRECKKAIGHDHTLVENHRSLTGRHCFLCCECGESFTHSSALHNHQRVHNGGRPYECSECGKSFTSSSDICEHHRVHTGEGPYEFGQHGVSFASRSDLHKHHRIDAGERPYECTECGKSFTCSSALRYHQRIHTGERPYDCGECGKSFNSIWALQRHHRVHTGERPYECVNVGNLIPEALPSINIRIHT</sequence>
<dbReference type="Gene3D" id="3.30.160.60">
    <property type="entry name" value="Classic Zinc Finger"/>
    <property type="match status" value="5"/>
</dbReference>
<dbReference type="PANTHER" id="PTHR24381:SF304">
    <property type="entry name" value="ZINC FINGER PROTEIN 587B"/>
    <property type="match status" value="1"/>
</dbReference>
<gene>
    <name evidence="14" type="ORF">HJG60_020706</name>
</gene>
<evidence type="ECO:0000313" key="14">
    <source>
        <dbReference type="EMBL" id="KAF6080063.1"/>
    </source>
</evidence>
<evidence type="ECO:0008006" key="16">
    <source>
        <dbReference type="Google" id="ProtNLM"/>
    </source>
</evidence>
<dbReference type="InterPro" id="IPR036236">
    <property type="entry name" value="Znf_C2H2_sf"/>
</dbReference>
<keyword evidence="10" id="KW-0539">Nucleus</keyword>
<comment type="caution">
    <text evidence="14">The sequence shown here is derived from an EMBL/GenBank/DDBJ whole genome shotgun (WGS) entry which is preliminary data.</text>
</comment>
<feature type="domain" description="C2H2-type" evidence="12">
    <location>
        <begin position="319"/>
        <end position="346"/>
    </location>
</feature>
<dbReference type="InterPro" id="IPR013087">
    <property type="entry name" value="Znf_C2H2_type"/>
</dbReference>
<dbReference type="FunFam" id="3.30.160.60:FF:000812">
    <property type="entry name" value="zinc finger protein 23 isoform X2"/>
    <property type="match status" value="1"/>
</dbReference>
<dbReference type="SUPFAM" id="SSF109640">
    <property type="entry name" value="KRAB domain (Kruppel-associated box)"/>
    <property type="match status" value="1"/>
</dbReference>
<evidence type="ECO:0000256" key="2">
    <source>
        <dbReference type="ARBA" id="ARBA00006991"/>
    </source>
</evidence>
<name>A0A833YTD0_9CHIR</name>
<feature type="domain" description="C2H2-type" evidence="12">
    <location>
        <begin position="291"/>
        <end position="318"/>
    </location>
</feature>
<reference evidence="14 15" key="1">
    <citation type="journal article" date="2020" name="Nature">
        <title>Six reference-quality genomes reveal evolution of bat adaptations.</title>
        <authorList>
            <person name="Jebb D."/>
            <person name="Huang Z."/>
            <person name="Pippel M."/>
            <person name="Hughes G.M."/>
            <person name="Lavrichenko K."/>
            <person name="Devanna P."/>
            <person name="Winkler S."/>
            <person name="Jermiin L.S."/>
            <person name="Skirmuntt E.C."/>
            <person name="Katzourakis A."/>
            <person name="Burkitt-Gray L."/>
            <person name="Ray D.A."/>
            <person name="Sullivan K.A.M."/>
            <person name="Roscito J.G."/>
            <person name="Kirilenko B.M."/>
            <person name="Davalos L.M."/>
            <person name="Corthals A.P."/>
            <person name="Power M.L."/>
            <person name="Jones G."/>
            <person name="Ransome R.D."/>
            <person name="Dechmann D.K.N."/>
            <person name="Locatelli A.G."/>
            <person name="Puechmaille S.J."/>
            <person name="Fedrigo O."/>
            <person name="Jarvis E.D."/>
            <person name="Hiller M."/>
            <person name="Vernes S.C."/>
            <person name="Myers E.W."/>
            <person name="Teeling E.C."/>
        </authorList>
    </citation>
    <scope>NUCLEOTIDE SEQUENCE [LARGE SCALE GENOMIC DNA]</scope>
    <source>
        <strain evidence="14">Bat1K_MPI-CBG_1</strain>
    </source>
</reference>
<dbReference type="AlphaFoldDB" id="A0A833YTD0"/>
<dbReference type="InterPro" id="IPR036051">
    <property type="entry name" value="KRAB_dom_sf"/>
</dbReference>
<dbReference type="SMART" id="SM00355">
    <property type="entry name" value="ZnF_C2H2"/>
    <property type="match status" value="4"/>
</dbReference>
<dbReference type="FunFam" id="3.30.160.60:FF:000446">
    <property type="entry name" value="Zinc finger protein"/>
    <property type="match status" value="1"/>
</dbReference>
<evidence type="ECO:0000256" key="8">
    <source>
        <dbReference type="ARBA" id="ARBA00023125"/>
    </source>
</evidence>
<evidence type="ECO:0000256" key="10">
    <source>
        <dbReference type="ARBA" id="ARBA00023242"/>
    </source>
</evidence>
<dbReference type="PROSITE" id="PS50157">
    <property type="entry name" value="ZINC_FINGER_C2H2_2"/>
    <property type="match status" value="5"/>
</dbReference>
<feature type="domain" description="KRAB" evidence="13">
    <location>
        <begin position="37"/>
        <end position="108"/>
    </location>
</feature>
<dbReference type="FunFam" id="3.30.160.60:FF:000213">
    <property type="entry name" value="Zinc finger protein 624"/>
    <property type="match status" value="1"/>
</dbReference>
<dbReference type="EMBL" id="JABVXQ010000014">
    <property type="protein sequence ID" value="KAF6080063.1"/>
    <property type="molecule type" value="Genomic_DNA"/>
</dbReference>
<dbReference type="Proteomes" id="UP000664940">
    <property type="component" value="Unassembled WGS sequence"/>
</dbReference>
<dbReference type="SUPFAM" id="SSF57667">
    <property type="entry name" value="beta-beta-alpha zinc fingers"/>
    <property type="match status" value="3"/>
</dbReference>
<evidence type="ECO:0000256" key="9">
    <source>
        <dbReference type="ARBA" id="ARBA00023163"/>
    </source>
</evidence>
<keyword evidence="5 11" id="KW-0863">Zinc-finger</keyword>
<dbReference type="GO" id="GO:0005634">
    <property type="term" value="C:nucleus"/>
    <property type="evidence" value="ECO:0007669"/>
    <property type="project" value="UniProtKB-SubCell"/>
</dbReference>
<keyword evidence="6" id="KW-0862">Zinc</keyword>
<feature type="domain" description="C2H2-type" evidence="12">
    <location>
        <begin position="375"/>
        <end position="402"/>
    </location>
</feature>
<evidence type="ECO:0000259" key="12">
    <source>
        <dbReference type="PROSITE" id="PS50157"/>
    </source>
</evidence>
<evidence type="ECO:0000313" key="15">
    <source>
        <dbReference type="Proteomes" id="UP000664940"/>
    </source>
</evidence>
<dbReference type="InterPro" id="IPR001909">
    <property type="entry name" value="KRAB"/>
</dbReference>
<dbReference type="PANTHER" id="PTHR24381">
    <property type="entry name" value="ZINC FINGER PROTEIN"/>
    <property type="match status" value="1"/>
</dbReference>
<keyword evidence="9" id="KW-0804">Transcription</keyword>
<dbReference type="PROSITE" id="PS00028">
    <property type="entry name" value="ZINC_FINGER_C2H2_1"/>
    <property type="match status" value="4"/>
</dbReference>
<protein>
    <recommendedName>
        <fullName evidence="16">Zinc finger protein 211-like</fullName>
    </recommendedName>
</protein>
<dbReference type="Pfam" id="PF01352">
    <property type="entry name" value="KRAB"/>
    <property type="match status" value="1"/>
</dbReference>
<dbReference type="GO" id="GO:0000977">
    <property type="term" value="F:RNA polymerase II transcription regulatory region sequence-specific DNA binding"/>
    <property type="evidence" value="ECO:0007669"/>
    <property type="project" value="TreeGrafter"/>
</dbReference>
<keyword evidence="3" id="KW-0479">Metal-binding</keyword>
<dbReference type="CDD" id="cd07765">
    <property type="entry name" value="KRAB_A-box"/>
    <property type="match status" value="1"/>
</dbReference>
<evidence type="ECO:0000259" key="13">
    <source>
        <dbReference type="PROSITE" id="PS50805"/>
    </source>
</evidence>
<feature type="domain" description="C2H2-type" evidence="12">
    <location>
        <begin position="347"/>
        <end position="374"/>
    </location>
</feature>
<accession>A0A833YTD0</accession>
<dbReference type="GO" id="GO:0008270">
    <property type="term" value="F:zinc ion binding"/>
    <property type="evidence" value="ECO:0007669"/>
    <property type="project" value="UniProtKB-KW"/>
</dbReference>
<evidence type="ECO:0000256" key="11">
    <source>
        <dbReference type="PROSITE-ProRule" id="PRU00042"/>
    </source>
</evidence>
<keyword evidence="7" id="KW-0805">Transcription regulation</keyword>
<dbReference type="SMART" id="SM00349">
    <property type="entry name" value="KRAB"/>
    <property type="match status" value="1"/>
</dbReference>
<dbReference type="GO" id="GO:0000981">
    <property type="term" value="F:DNA-binding transcription factor activity, RNA polymerase II-specific"/>
    <property type="evidence" value="ECO:0007669"/>
    <property type="project" value="TreeGrafter"/>
</dbReference>
<organism evidence="14 15">
    <name type="scientific">Phyllostomus discolor</name>
    <name type="common">pale spear-nosed bat</name>
    <dbReference type="NCBI Taxonomy" id="89673"/>
    <lineage>
        <taxon>Eukaryota</taxon>
        <taxon>Metazoa</taxon>
        <taxon>Chordata</taxon>
        <taxon>Craniata</taxon>
        <taxon>Vertebrata</taxon>
        <taxon>Euteleostomi</taxon>
        <taxon>Mammalia</taxon>
        <taxon>Eutheria</taxon>
        <taxon>Laurasiatheria</taxon>
        <taxon>Chiroptera</taxon>
        <taxon>Yangochiroptera</taxon>
        <taxon>Phyllostomidae</taxon>
        <taxon>Phyllostominae</taxon>
        <taxon>Phyllostomus</taxon>
    </lineage>
</organism>
<evidence type="ECO:0000256" key="3">
    <source>
        <dbReference type="ARBA" id="ARBA00022723"/>
    </source>
</evidence>
<evidence type="ECO:0000256" key="1">
    <source>
        <dbReference type="ARBA" id="ARBA00004123"/>
    </source>
</evidence>
<evidence type="ECO:0000256" key="7">
    <source>
        <dbReference type="ARBA" id="ARBA00023015"/>
    </source>
</evidence>
<dbReference type="Pfam" id="PF00096">
    <property type="entry name" value="zf-C2H2"/>
    <property type="match status" value="4"/>
</dbReference>
<evidence type="ECO:0000256" key="6">
    <source>
        <dbReference type="ARBA" id="ARBA00022833"/>
    </source>
</evidence>
<evidence type="ECO:0000256" key="5">
    <source>
        <dbReference type="ARBA" id="ARBA00022771"/>
    </source>
</evidence>
<evidence type="ECO:0000256" key="4">
    <source>
        <dbReference type="ARBA" id="ARBA00022737"/>
    </source>
</evidence>
<keyword evidence="4" id="KW-0677">Repeat</keyword>
<dbReference type="FunFam" id="3.30.160.60:FF:002343">
    <property type="entry name" value="Zinc finger protein 33A"/>
    <property type="match status" value="1"/>
</dbReference>
<keyword evidence="8" id="KW-0238">DNA-binding</keyword>